<proteinExistence type="predicted"/>
<sequence length="70" mass="7413">MKIDVLKTLAIVATTGLLLTACDADPNSGIFFSKSKVENVSPYKSNSVGIDTVHGGTLIDTLKKDTVNMN</sequence>
<gene>
    <name evidence="1" type="ORF">I5M32_15855</name>
</gene>
<reference evidence="1 2" key="1">
    <citation type="submission" date="2020-12" db="EMBL/GenBank/DDBJ databases">
        <title>Bacterial novel species Pedobacter sp. SD-b isolated from soil.</title>
        <authorList>
            <person name="Jung H.-Y."/>
        </authorList>
    </citation>
    <scope>NUCLEOTIDE SEQUENCE [LARGE SCALE GENOMIC DNA]</scope>
    <source>
        <strain evidence="1 2">SD-b</strain>
    </source>
</reference>
<dbReference type="Proteomes" id="UP000660024">
    <property type="component" value="Unassembled WGS sequence"/>
</dbReference>
<protein>
    <recommendedName>
        <fullName evidence="3">Lipoprotein</fullName>
    </recommendedName>
</protein>
<evidence type="ECO:0000313" key="1">
    <source>
        <dbReference type="EMBL" id="MBK0384440.1"/>
    </source>
</evidence>
<evidence type="ECO:0008006" key="3">
    <source>
        <dbReference type="Google" id="ProtNLM"/>
    </source>
</evidence>
<dbReference type="RefSeq" id="WP_200588082.1">
    <property type="nucleotide sequence ID" value="NZ_JAEHFY010000032.1"/>
</dbReference>
<dbReference type="EMBL" id="JAEHFY010000032">
    <property type="protein sequence ID" value="MBK0384440.1"/>
    <property type="molecule type" value="Genomic_DNA"/>
</dbReference>
<comment type="caution">
    <text evidence="1">The sequence shown here is derived from an EMBL/GenBank/DDBJ whole genome shotgun (WGS) entry which is preliminary data.</text>
</comment>
<evidence type="ECO:0000313" key="2">
    <source>
        <dbReference type="Proteomes" id="UP000660024"/>
    </source>
</evidence>
<name>A0ABS1BNH2_9SPHI</name>
<dbReference type="PROSITE" id="PS51257">
    <property type="entry name" value="PROKAR_LIPOPROTEIN"/>
    <property type="match status" value="1"/>
</dbReference>
<accession>A0ABS1BNH2</accession>
<organism evidence="1 2">
    <name type="scientific">Pedobacter segetis</name>
    <dbReference type="NCBI Taxonomy" id="2793069"/>
    <lineage>
        <taxon>Bacteria</taxon>
        <taxon>Pseudomonadati</taxon>
        <taxon>Bacteroidota</taxon>
        <taxon>Sphingobacteriia</taxon>
        <taxon>Sphingobacteriales</taxon>
        <taxon>Sphingobacteriaceae</taxon>
        <taxon>Pedobacter</taxon>
    </lineage>
</organism>
<keyword evidence="2" id="KW-1185">Reference proteome</keyword>